<gene>
    <name evidence="1" type="ORF">M378DRAFT_410110</name>
</gene>
<proteinExistence type="predicted"/>
<dbReference type="AlphaFoldDB" id="A0A0C2TH83"/>
<dbReference type="InParanoid" id="A0A0C2TH83"/>
<dbReference type="Proteomes" id="UP000054549">
    <property type="component" value="Unassembled WGS sequence"/>
</dbReference>
<name>A0A0C2TH83_AMAMK</name>
<keyword evidence="2" id="KW-1185">Reference proteome</keyword>
<protein>
    <submittedName>
        <fullName evidence="1">Uncharacterized protein</fullName>
    </submittedName>
</protein>
<evidence type="ECO:0000313" key="2">
    <source>
        <dbReference type="Proteomes" id="UP000054549"/>
    </source>
</evidence>
<accession>A0A0C2TH83</accession>
<evidence type="ECO:0000313" key="1">
    <source>
        <dbReference type="EMBL" id="KIL66279.1"/>
    </source>
</evidence>
<sequence>MIRCAVHASCVSESKDYQNPSFRRIVTSRLTESKRCSRLPHTWIGVYITFKSILWQFARQEMTAWVVYKKQLMRYAVDPRPSEV</sequence>
<dbReference type="EMBL" id="KN818237">
    <property type="protein sequence ID" value="KIL66279.1"/>
    <property type="molecule type" value="Genomic_DNA"/>
</dbReference>
<organism evidence="1 2">
    <name type="scientific">Amanita muscaria (strain Koide BX008)</name>
    <dbReference type="NCBI Taxonomy" id="946122"/>
    <lineage>
        <taxon>Eukaryota</taxon>
        <taxon>Fungi</taxon>
        <taxon>Dikarya</taxon>
        <taxon>Basidiomycota</taxon>
        <taxon>Agaricomycotina</taxon>
        <taxon>Agaricomycetes</taxon>
        <taxon>Agaricomycetidae</taxon>
        <taxon>Agaricales</taxon>
        <taxon>Pluteineae</taxon>
        <taxon>Amanitaceae</taxon>
        <taxon>Amanita</taxon>
    </lineage>
</organism>
<reference evidence="1 2" key="1">
    <citation type="submission" date="2014-04" db="EMBL/GenBank/DDBJ databases">
        <title>Evolutionary Origins and Diversification of the Mycorrhizal Mutualists.</title>
        <authorList>
            <consortium name="DOE Joint Genome Institute"/>
            <consortium name="Mycorrhizal Genomics Consortium"/>
            <person name="Kohler A."/>
            <person name="Kuo A."/>
            <person name="Nagy L.G."/>
            <person name="Floudas D."/>
            <person name="Copeland A."/>
            <person name="Barry K.W."/>
            <person name="Cichocki N."/>
            <person name="Veneault-Fourrey C."/>
            <person name="LaButti K."/>
            <person name="Lindquist E.A."/>
            <person name="Lipzen A."/>
            <person name="Lundell T."/>
            <person name="Morin E."/>
            <person name="Murat C."/>
            <person name="Riley R."/>
            <person name="Ohm R."/>
            <person name="Sun H."/>
            <person name="Tunlid A."/>
            <person name="Henrissat B."/>
            <person name="Grigoriev I.V."/>
            <person name="Hibbett D.S."/>
            <person name="Martin F."/>
        </authorList>
    </citation>
    <scope>NUCLEOTIDE SEQUENCE [LARGE SCALE GENOMIC DNA]</scope>
    <source>
        <strain evidence="1 2">Koide BX008</strain>
    </source>
</reference>
<dbReference type="HOGENOM" id="CLU_2526959_0_0_1"/>